<name>A0A511ZL05_9BACI</name>
<keyword evidence="9" id="KW-1185">Reference proteome</keyword>
<feature type="transmembrane region" description="Helical" evidence="6">
    <location>
        <begin position="264"/>
        <end position="281"/>
    </location>
</feature>
<reference evidence="8 9" key="1">
    <citation type="submission" date="2019-07" db="EMBL/GenBank/DDBJ databases">
        <title>Whole genome shotgun sequence of Oceanobacillus sojae NBRC 105379.</title>
        <authorList>
            <person name="Hosoyama A."/>
            <person name="Uohara A."/>
            <person name="Ohji S."/>
            <person name="Ichikawa N."/>
        </authorList>
    </citation>
    <scope>NUCLEOTIDE SEQUENCE [LARGE SCALE GENOMIC DNA]</scope>
    <source>
        <strain evidence="8 9">NBRC 105379</strain>
    </source>
</reference>
<dbReference type="InterPro" id="IPR000620">
    <property type="entry name" value="EamA_dom"/>
</dbReference>
<feature type="transmembrane region" description="Helical" evidence="6">
    <location>
        <begin position="65"/>
        <end position="83"/>
    </location>
</feature>
<evidence type="ECO:0000313" key="8">
    <source>
        <dbReference type="EMBL" id="GEN88153.1"/>
    </source>
</evidence>
<dbReference type="STRING" id="582851.GCA_900162665_03742"/>
<feature type="transmembrane region" description="Helical" evidence="6">
    <location>
        <begin position="178"/>
        <end position="204"/>
    </location>
</feature>
<comment type="subcellular location">
    <subcellularLocation>
        <location evidence="1">Endomembrane system</location>
        <topology evidence="1">Multi-pass membrane protein</topology>
    </subcellularLocation>
</comment>
<dbReference type="SUPFAM" id="SSF103481">
    <property type="entry name" value="Multidrug resistance efflux transporter EmrE"/>
    <property type="match status" value="2"/>
</dbReference>
<comment type="caution">
    <text evidence="8">The sequence shown here is derived from an EMBL/GenBank/DDBJ whole genome shotgun (WGS) entry which is preliminary data.</text>
</comment>
<sequence>MKQGTINLLLVITIICISLSAILVKLSDAPSTIMVMYRMFLACVLIFPMVFKYRKSFLKINRKEWIAIVFAGIFLAGHFGLWFESLNHTSVASSTLILALQPAIALIGGLIFFKEKLDIRIVIAMGIAFIGVVVVGGGSLGSGSSALLGNILSFLAVVSVVLYLMIGQRNVKSINHWVYSFLVFLVAGITVAVFNLIGGIAFTGYTSNDWLVFIMLAIFPTGAHIIFNLLLNYVNTTTVSMSTLGEPVGASILAVILLHEMLTHVEMIGGVLIITGIFYFLRLQAGSKQPVPKESDRIYNE</sequence>
<dbReference type="RefSeq" id="WP_147211096.1">
    <property type="nucleotide sequence ID" value="NZ_BJYM01000012.1"/>
</dbReference>
<feature type="transmembrane region" description="Helical" evidence="6">
    <location>
        <begin position="120"/>
        <end position="140"/>
    </location>
</feature>
<feature type="transmembrane region" description="Helical" evidence="6">
    <location>
        <begin position="238"/>
        <end position="258"/>
    </location>
</feature>
<keyword evidence="3 6" id="KW-0812">Transmembrane</keyword>
<feature type="transmembrane region" description="Helical" evidence="6">
    <location>
        <begin position="95"/>
        <end position="113"/>
    </location>
</feature>
<dbReference type="PANTHER" id="PTHR32322:SF2">
    <property type="entry name" value="EAMA DOMAIN-CONTAINING PROTEIN"/>
    <property type="match status" value="1"/>
</dbReference>
<feature type="domain" description="EamA" evidence="7">
    <location>
        <begin position="148"/>
        <end position="280"/>
    </location>
</feature>
<keyword evidence="5 6" id="KW-0472">Membrane</keyword>
<proteinExistence type="inferred from homology"/>
<evidence type="ECO:0000313" key="9">
    <source>
        <dbReference type="Proteomes" id="UP000321558"/>
    </source>
</evidence>
<dbReference type="Pfam" id="PF00892">
    <property type="entry name" value="EamA"/>
    <property type="match status" value="2"/>
</dbReference>
<evidence type="ECO:0000256" key="2">
    <source>
        <dbReference type="ARBA" id="ARBA00007362"/>
    </source>
</evidence>
<evidence type="ECO:0000256" key="5">
    <source>
        <dbReference type="ARBA" id="ARBA00023136"/>
    </source>
</evidence>
<gene>
    <name evidence="8" type="ORF">OSO01_28920</name>
</gene>
<protein>
    <submittedName>
        <fullName evidence="8">Multidrug transporter</fullName>
    </submittedName>
</protein>
<dbReference type="InterPro" id="IPR050638">
    <property type="entry name" value="AA-Vitamin_Transporters"/>
</dbReference>
<organism evidence="8 9">
    <name type="scientific">Oceanobacillus sojae</name>
    <dbReference type="NCBI Taxonomy" id="582851"/>
    <lineage>
        <taxon>Bacteria</taxon>
        <taxon>Bacillati</taxon>
        <taxon>Bacillota</taxon>
        <taxon>Bacilli</taxon>
        <taxon>Bacillales</taxon>
        <taxon>Bacillaceae</taxon>
        <taxon>Oceanobacillus</taxon>
    </lineage>
</organism>
<feature type="transmembrane region" description="Helical" evidence="6">
    <location>
        <begin position="33"/>
        <end position="53"/>
    </location>
</feature>
<dbReference type="AlphaFoldDB" id="A0A511ZL05"/>
<evidence type="ECO:0000256" key="4">
    <source>
        <dbReference type="ARBA" id="ARBA00022989"/>
    </source>
</evidence>
<evidence type="ECO:0000256" key="6">
    <source>
        <dbReference type="SAM" id="Phobius"/>
    </source>
</evidence>
<comment type="similarity">
    <text evidence="2">Belongs to the EamA transporter family.</text>
</comment>
<dbReference type="GO" id="GO:0016020">
    <property type="term" value="C:membrane"/>
    <property type="evidence" value="ECO:0007669"/>
    <property type="project" value="UniProtKB-SubCell"/>
</dbReference>
<feature type="transmembrane region" description="Helical" evidence="6">
    <location>
        <begin position="210"/>
        <end position="231"/>
    </location>
</feature>
<feature type="transmembrane region" description="Helical" evidence="6">
    <location>
        <begin position="146"/>
        <end position="166"/>
    </location>
</feature>
<evidence type="ECO:0000259" key="7">
    <source>
        <dbReference type="Pfam" id="PF00892"/>
    </source>
</evidence>
<feature type="domain" description="EamA" evidence="7">
    <location>
        <begin position="7"/>
        <end position="135"/>
    </location>
</feature>
<evidence type="ECO:0000256" key="1">
    <source>
        <dbReference type="ARBA" id="ARBA00004127"/>
    </source>
</evidence>
<dbReference type="Proteomes" id="UP000321558">
    <property type="component" value="Unassembled WGS sequence"/>
</dbReference>
<evidence type="ECO:0000256" key="3">
    <source>
        <dbReference type="ARBA" id="ARBA00022692"/>
    </source>
</evidence>
<dbReference type="EMBL" id="BJYM01000012">
    <property type="protein sequence ID" value="GEN88153.1"/>
    <property type="molecule type" value="Genomic_DNA"/>
</dbReference>
<dbReference type="InterPro" id="IPR037185">
    <property type="entry name" value="EmrE-like"/>
</dbReference>
<dbReference type="OrthoDB" id="9790852at2"/>
<accession>A0A511ZL05</accession>
<dbReference type="PANTHER" id="PTHR32322">
    <property type="entry name" value="INNER MEMBRANE TRANSPORTER"/>
    <property type="match status" value="1"/>
</dbReference>
<keyword evidence="4 6" id="KW-1133">Transmembrane helix</keyword>
<feature type="transmembrane region" description="Helical" evidence="6">
    <location>
        <begin position="7"/>
        <end position="27"/>
    </location>
</feature>